<name>A0A1E3ARE1_9FIRM</name>
<evidence type="ECO:0008006" key="3">
    <source>
        <dbReference type="Google" id="ProtNLM"/>
    </source>
</evidence>
<dbReference type="GeneID" id="93302909"/>
<organism evidence="1 2">
    <name type="scientific">Eisenbergiella tayi</name>
    <dbReference type="NCBI Taxonomy" id="1432052"/>
    <lineage>
        <taxon>Bacteria</taxon>
        <taxon>Bacillati</taxon>
        <taxon>Bacillota</taxon>
        <taxon>Clostridia</taxon>
        <taxon>Lachnospirales</taxon>
        <taxon>Lachnospiraceae</taxon>
        <taxon>Eisenbergiella</taxon>
    </lineage>
</organism>
<proteinExistence type="predicted"/>
<dbReference type="RefSeq" id="WP_081330054.1">
    <property type="nucleotide sequence ID" value="NZ_DBFYTC010000274.1"/>
</dbReference>
<sequence>MGLYKNFKIASYAHAQYLVSAAEEDIVRQIDYFDAYLGGLDKIYLEPFRGEHRLSEEKAKRFIEIFKERGIEVAGGFTATTDLDDETVHRIFDVYCYSRDNFREELKKEIRQTAKLFDEFILDDFFFTSCRCKECIRKKGNRSWSEYRLELMEEIAHLVCDTAKEVNPDCKCVIKYPNWFESWQETGYNPEKQKDIFDAIYTAAESRNPKMSQQHLPRYLSYSLFRYLENAAPGKNNGAWVDNGDSSNNINWYAEQVLLAVYAGAKEICLFGFGGLTDSPYLPMLGCQLRLADEDRSRMGKPQGVSVYHPFNADCGEDQLYNYVGMLGIPLEPTPFFDEKADSIFLTASACKDPQVMDKLKNYVADGGHAIVTSGFVKNMQGRGIEDMTSARVTEKVVTGDYFCTDPYIGDRREFFHGPAAITMHGMDYKTNATWSDAEMITEYCNYPVWLRDDYGQGELYIWNIPDNYSDLYQFPVEVADLFRKNFAKNQRVYLEAEDHYNLFLYDNDTFLVRSYREYREYIKIVVKGECSRLADLRSGKTYEPVSVKDQPDQRFDVAYVPKGAKESVFEIYFSPGTEQFLQILP</sequence>
<evidence type="ECO:0000313" key="2">
    <source>
        <dbReference type="Proteomes" id="UP000095003"/>
    </source>
</evidence>
<reference evidence="1 2" key="1">
    <citation type="submission" date="2016-07" db="EMBL/GenBank/DDBJ databases">
        <title>Characterization of isolates of Eisenbergiella tayi derived from blood cultures, using whole genome sequencing.</title>
        <authorList>
            <person name="Burdz T."/>
            <person name="Wiebe D."/>
            <person name="Huynh C."/>
            <person name="Bernard K."/>
        </authorList>
    </citation>
    <scope>NUCLEOTIDE SEQUENCE [LARGE SCALE GENOMIC DNA]</scope>
    <source>
        <strain evidence="1 2">NML 120489</strain>
    </source>
</reference>
<comment type="caution">
    <text evidence="1">The sequence shown here is derived from an EMBL/GenBank/DDBJ whole genome shotgun (WGS) entry which is preliminary data.</text>
</comment>
<evidence type="ECO:0000313" key="1">
    <source>
        <dbReference type="EMBL" id="ODM11298.1"/>
    </source>
</evidence>
<protein>
    <recommendedName>
        <fullName evidence="3">Permease</fullName>
    </recommendedName>
</protein>
<dbReference type="AlphaFoldDB" id="A0A1E3ARE1"/>
<gene>
    <name evidence="1" type="ORF">BEH84_03727</name>
</gene>
<dbReference type="Proteomes" id="UP000095003">
    <property type="component" value="Unassembled WGS sequence"/>
</dbReference>
<dbReference type="EMBL" id="MCGI01000003">
    <property type="protein sequence ID" value="ODM11298.1"/>
    <property type="molecule type" value="Genomic_DNA"/>
</dbReference>
<dbReference type="PATRIC" id="fig|1432052.3.peg.4136"/>
<accession>A0A1E3ARE1</accession>